<proteinExistence type="predicted"/>
<gene>
    <name evidence="2" type="ORF">AUEXF2481DRAFT_43180</name>
</gene>
<keyword evidence="3" id="KW-1185">Reference proteome</keyword>
<reference evidence="2 3" key="1">
    <citation type="journal article" date="2014" name="BMC Genomics">
        <title>Genome sequencing of four Aureobasidium pullulans varieties: biotechnological potential, stress tolerance, and description of new species.</title>
        <authorList>
            <person name="Gostin Ar C."/>
            <person name="Ohm R.A."/>
            <person name="Kogej T."/>
            <person name="Sonjak S."/>
            <person name="Turk M."/>
            <person name="Zajc J."/>
            <person name="Zalar P."/>
            <person name="Grube M."/>
            <person name="Sun H."/>
            <person name="Han J."/>
            <person name="Sharma A."/>
            <person name="Chiniquy J."/>
            <person name="Ngan C.Y."/>
            <person name="Lipzen A."/>
            <person name="Barry K."/>
            <person name="Grigoriev I.V."/>
            <person name="Gunde-Cimerman N."/>
        </authorList>
    </citation>
    <scope>NUCLEOTIDE SEQUENCE [LARGE SCALE GENOMIC DNA]</scope>
    <source>
        <strain evidence="2 3">EXF-2481</strain>
    </source>
</reference>
<feature type="compositionally biased region" description="Polar residues" evidence="1">
    <location>
        <begin position="1"/>
        <end position="10"/>
    </location>
</feature>
<dbReference type="GeneID" id="25367342"/>
<feature type="region of interest" description="Disordered" evidence="1">
    <location>
        <begin position="1"/>
        <end position="28"/>
    </location>
</feature>
<dbReference type="Gene3D" id="3.30.40.10">
    <property type="entry name" value="Zinc/RING finger domain, C3HC4 (zinc finger)"/>
    <property type="match status" value="1"/>
</dbReference>
<dbReference type="HOGENOM" id="CLU_2003462_0_0_1"/>
<evidence type="ECO:0000313" key="3">
    <source>
        <dbReference type="Proteomes" id="UP000030641"/>
    </source>
</evidence>
<dbReference type="InParanoid" id="A0A074Y3M2"/>
<accession>A0A074Y3M2</accession>
<dbReference type="OrthoDB" id="5417730at2759"/>
<organism evidence="2 3">
    <name type="scientific">Aureobasidium subglaciale (strain EXF-2481)</name>
    <name type="common">Aureobasidium pullulans var. subglaciale</name>
    <dbReference type="NCBI Taxonomy" id="1043005"/>
    <lineage>
        <taxon>Eukaryota</taxon>
        <taxon>Fungi</taxon>
        <taxon>Dikarya</taxon>
        <taxon>Ascomycota</taxon>
        <taxon>Pezizomycotina</taxon>
        <taxon>Dothideomycetes</taxon>
        <taxon>Dothideomycetidae</taxon>
        <taxon>Dothideales</taxon>
        <taxon>Saccotheciaceae</taxon>
        <taxon>Aureobasidium</taxon>
    </lineage>
</organism>
<evidence type="ECO:0000313" key="2">
    <source>
        <dbReference type="EMBL" id="KEQ92393.1"/>
    </source>
</evidence>
<dbReference type="InterPro" id="IPR011011">
    <property type="entry name" value="Znf_FYVE_PHD"/>
</dbReference>
<evidence type="ECO:0000256" key="1">
    <source>
        <dbReference type="SAM" id="MobiDB-lite"/>
    </source>
</evidence>
<sequence length="124" mass="13871">MSAQTTNTDAQKPDYINNKAKASTSGPLYSISKAGREKFIQEEIEEKERPVDPKEPRFCKCRKNAHGTMIGCDYNVRLSGILSFGNFLLRRSYMSRDWYCPTCRVKTGKGVFSNGVVGGPHDDA</sequence>
<dbReference type="RefSeq" id="XP_013340834.1">
    <property type="nucleotide sequence ID" value="XM_013485380.1"/>
</dbReference>
<dbReference type="EMBL" id="KL584771">
    <property type="protein sequence ID" value="KEQ92393.1"/>
    <property type="molecule type" value="Genomic_DNA"/>
</dbReference>
<name>A0A074Y3M2_AURSE</name>
<dbReference type="Proteomes" id="UP000030641">
    <property type="component" value="Unassembled WGS sequence"/>
</dbReference>
<dbReference type="AlphaFoldDB" id="A0A074Y3M2"/>
<dbReference type="InterPro" id="IPR013083">
    <property type="entry name" value="Znf_RING/FYVE/PHD"/>
</dbReference>
<dbReference type="SUPFAM" id="SSF57903">
    <property type="entry name" value="FYVE/PHD zinc finger"/>
    <property type="match status" value="1"/>
</dbReference>
<protein>
    <submittedName>
        <fullName evidence="2">Uncharacterized protein</fullName>
    </submittedName>
</protein>